<keyword evidence="4 7" id="KW-1133">Transmembrane helix</keyword>
<dbReference type="InterPro" id="IPR047055">
    <property type="entry name" value="MotA-like"/>
</dbReference>
<evidence type="ECO:0000256" key="7">
    <source>
        <dbReference type="SAM" id="Phobius"/>
    </source>
</evidence>
<evidence type="ECO:0000313" key="9">
    <source>
        <dbReference type="EMBL" id="SMB96593.1"/>
    </source>
</evidence>
<dbReference type="GO" id="GO:0015031">
    <property type="term" value="P:protein transport"/>
    <property type="evidence" value="ECO:0007669"/>
    <property type="project" value="UniProtKB-KW"/>
</dbReference>
<dbReference type="AlphaFoldDB" id="A0A1W1VTJ3"/>
<dbReference type="PANTHER" id="PTHR30433:SF2">
    <property type="entry name" value="MOTILITY PROTEIN A"/>
    <property type="match status" value="1"/>
</dbReference>
<dbReference type="GO" id="GO:0006935">
    <property type="term" value="P:chemotaxis"/>
    <property type="evidence" value="ECO:0007669"/>
    <property type="project" value="InterPro"/>
</dbReference>
<evidence type="ECO:0000313" key="10">
    <source>
        <dbReference type="Proteomes" id="UP000192569"/>
    </source>
</evidence>
<name>A0A1W1VTJ3_9FIRM</name>
<feature type="domain" description="MotA/TolQ/ExbB proton channel" evidence="8">
    <location>
        <begin position="101"/>
        <end position="215"/>
    </location>
</feature>
<evidence type="ECO:0000256" key="2">
    <source>
        <dbReference type="ARBA" id="ARBA00022475"/>
    </source>
</evidence>
<dbReference type="InterPro" id="IPR002898">
    <property type="entry name" value="MotA_ExbB_proton_chnl"/>
</dbReference>
<keyword evidence="10" id="KW-1185">Reference proteome</keyword>
<evidence type="ECO:0000256" key="5">
    <source>
        <dbReference type="ARBA" id="ARBA00023136"/>
    </source>
</evidence>
<dbReference type="GO" id="GO:0071978">
    <property type="term" value="P:bacterial-type flagellum-dependent swarming motility"/>
    <property type="evidence" value="ECO:0007669"/>
    <property type="project" value="InterPro"/>
</dbReference>
<protein>
    <submittedName>
        <fullName evidence="9">Chemotaxis protein MotA</fullName>
    </submittedName>
</protein>
<dbReference type="EMBL" id="LT838272">
    <property type="protein sequence ID" value="SMB96593.1"/>
    <property type="molecule type" value="Genomic_DNA"/>
</dbReference>
<feature type="transmembrane region" description="Helical" evidence="7">
    <location>
        <begin position="144"/>
        <end position="168"/>
    </location>
</feature>
<dbReference type="PANTHER" id="PTHR30433">
    <property type="entry name" value="CHEMOTAXIS PROTEIN MOTA"/>
    <property type="match status" value="1"/>
</dbReference>
<evidence type="ECO:0000256" key="3">
    <source>
        <dbReference type="ARBA" id="ARBA00022692"/>
    </source>
</evidence>
<evidence type="ECO:0000256" key="4">
    <source>
        <dbReference type="ARBA" id="ARBA00022989"/>
    </source>
</evidence>
<keyword evidence="6" id="KW-0813">Transport</keyword>
<comment type="subcellular location">
    <subcellularLocation>
        <location evidence="1">Cell membrane</location>
        <topology evidence="1">Multi-pass membrane protein</topology>
    </subcellularLocation>
    <subcellularLocation>
        <location evidence="6">Membrane</location>
        <topology evidence="6">Multi-pass membrane protein</topology>
    </subcellularLocation>
</comment>
<keyword evidence="3 7" id="KW-0812">Transmembrane</keyword>
<feature type="transmembrane region" description="Helical" evidence="7">
    <location>
        <begin position="180"/>
        <end position="200"/>
    </location>
</feature>
<dbReference type="Proteomes" id="UP000192569">
    <property type="component" value="Chromosome I"/>
</dbReference>
<reference evidence="9 10" key="1">
    <citation type="submission" date="2017-04" db="EMBL/GenBank/DDBJ databases">
        <authorList>
            <person name="Afonso C.L."/>
            <person name="Miller P.J."/>
            <person name="Scott M.A."/>
            <person name="Spackman E."/>
            <person name="Goraichik I."/>
            <person name="Dimitrov K.M."/>
            <person name="Suarez D.L."/>
            <person name="Swayne D.E."/>
        </authorList>
    </citation>
    <scope>NUCLEOTIDE SEQUENCE [LARGE SCALE GENOMIC DNA]</scope>
    <source>
        <strain evidence="9 10">ToBE</strain>
    </source>
</reference>
<evidence type="ECO:0000256" key="1">
    <source>
        <dbReference type="ARBA" id="ARBA00004651"/>
    </source>
</evidence>
<sequence length="260" mass="28474">MDRSTVIGFLVGIAAVVYGIKIEGSLRLFWHLPAALIVFGGTFAAVLVSYRVSDILQVGAILRQAFVERREPLPQVVETMVALADKARRNGFLSLEEDAARARDPFLARGLRLLVNGHDANYIRDVLAAEILYSRDRHRIGQGIFELAGALAPAFGLCGTLIGMIQMLSRLHNPQEVGPAFATAMVCTFYGVVSANLLFLPIAGKLRLRSQEETVAKELMLEGILAMASEEHPVLVQQKLTAALREKEGVVRREAVAGRW</sequence>
<keyword evidence="5 7" id="KW-0472">Membrane</keyword>
<keyword evidence="2" id="KW-1003">Cell membrane</keyword>
<organism evidence="9 10">
    <name type="scientific">Thermanaeromonas toyohensis ToBE</name>
    <dbReference type="NCBI Taxonomy" id="698762"/>
    <lineage>
        <taxon>Bacteria</taxon>
        <taxon>Bacillati</taxon>
        <taxon>Bacillota</taxon>
        <taxon>Clostridia</taxon>
        <taxon>Neomoorellales</taxon>
        <taxon>Neomoorellaceae</taxon>
        <taxon>Thermanaeromonas</taxon>
    </lineage>
</organism>
<evidence type="ECO:0000259" key="8">
    <source>
        <dbReference type="Pfam" id="PF01618"/>
    </source>
</evidence>
<dbReference type="OrthoDB" id="9806929at2"/>
<feature type="transmembrane region" description="Helical" evidence="7">
    <location>
        <begin position="29"/>
        <end position="50"/>
    </location>
</feature>
<gene>
    <name evidence="9" type="ORF">SAMN00808754_1548</name>
</gene>
<dbReference type="STRING" id="698762.SAMN00808754_1548"/>
<keyword evidence="6" id="KW-0653">Protein transport</keyword>
<dbReference type="GO" id="GO:0005886">
    <property type="term" value="C:plasma membrane"/>
    <property type="evidence" value="ECO:0007669"/>
    <property type="project" value="UniProtKB-SubCell"/>
</dbReference>
<accession>A0A1W1VTJ3</accession>
<comment type="similarity">
    <text evidence="6">Belongs to the exbB/tolQ family.</text>
</comment>
<dbReference type="RefSeq" id="WP_084665165.1">
    <property type="nucleotide sequence ID" value="NZ_LT838272.1"/>
</dbReference>
<evidence type="ECO:0000256" key="6">
    <source>
        <dbReference type="RuleBase" id="RU004057"/>
    </source>
</evidence>
<proteinExistence type="inferred from homology"/>
<dbReference type="Pfam" id="PF01618">
    <property type="entry name" value="MotA_ExbB"/>
    <property type="match status" value="1"/>
</dbReference>